<reference evidence="2 3" key="1">
    <citation type="submission" date="2019-10" db="EMBL/GenBank/DDBJ databases">
        <title>Pseudopuniceibacterium sp. HQ09 islated from Antarctica.</title>
        <authorList>
            <person name="Liao L."/>
            <person name="Su S."/>
            <person name="Chen B."/>
            <person name="Yu Y."/>
        </authorList>
    </citation>
    <scope>NUCLEOTIDE SEQUENCE [LARGE SCALE GENOMIC DNA]</scope>
    <source>
        <strain evidence="2 3">HQ09</strain>
    </source>
</reference>
<evidence type="ECO:0000313" key="2">
    <source>
        <dbReference type="EMBL" id="QOL79814.1"/>
    </source>
</evidence>
<dbReference type="GO" id="GO:0051213">
    <property type="term" value="F:dioxygenase activity"/>
    <property type="evidence" value="ECO:0007669"/>
    <property type="project" value="UniProtKB-KW"/>
</dbReference>
<feature type="domain" description="VOC" evidence="1">
    <location>
        <begin position="14"/>
        <end position="139"/>
    </location>
</feature>
<dbReference type="PROSITE" id="PS51819">
    <property type="entry name" value="VOC"/>
    <property type="match status" value="1"/>
</dbReference>
<dbReference type="KEGG" id="pshq:F3W81_02650"/>
<dbReference type="Proteomes" id="UP000594118">
    <property type="component" value="Chromosome"/>
</dbReference>
<dbReference type="AlphaFoldDB" id="A0A7L9WJ03"/>
<keyword evidence="2" id="KW-0560">Oxidoreductase</keyword>
<dbReference type="InterPro" id="IPR029068">
    <property type="entry name" value="Glyas_Bleomycin-R_OHBP_Dase"/>
</dbReference>
<evidence type="ECO:0000259" key="1">
    <source>
        <dbReference type="PROSITE" id="PS51819"/>
    </source>
</evidence>
<dbReference type="Gene3D" id="3.10.180.10">
    <property type="entry name" value="2,3-Dihydroxybiphenyl 1,2-Dioxygenase, domain 1"/>
    <property type="match status" value="1"/>
</dbReference>
<accession>A0A7L9WJ03</accession>
<keyword evidence="2" id="KW-0223">Dioxygenase</keyword>
<sequence length="146" mass="15780">MIDIDPPVGPPPAALLEFALYASDLDAAEAFYGGVLGLEKITRSEDRHVFYRLGDTVLLIFNPARTVEGGANPALPVPAHGARGEGHMCFAATAAELTYWVERLSAAGQQIEADFHWPGGARSIYLRDPAGNSIEFAEPRLWFPDA</sequence>
<dbReference type="RefSeq" id="WP_193082130.1">
    <property type="nucleotide sequence ID" value="NZ_CP045201.1"/>
</dbReference>
<dbReference type="Pfam" id="PF00903">
    <property type="entry name" value="Glyoxalase"/>
    <property type="match status" value="1"/>
</dbReference>
<protein>
    <submittedName>
        <fullName evidence="2">Glyoxalase/bleomycin resistance/extradiol dioxygenase family protein</fullName>
    </submittedName>
</protein>
<dbReference type="InterPro" id="IPR037523">
    <property type="entry name" value="VOC_core"/>
</dbReference>
<organism evidence="2 3">
    <name type="scientific">Pseudooceanicola spongiae</name>
    <dbReference type="NCBI Taxonomy" id="2613965"/>
    <lineage>
        <taxon>Bacteria</taxon>
        <taxon>Pseudomonadati</taxon>
        <taxon>Pseudomonadota</taxon>
        <taxon>Alphaproteobacteria</taxon>
        <taxon>Rhodobacterales</taxon>
        <taxon>Paracoccaceae</taxon>
        <taxon>Pseudooceanicola</taxon>
    </lineage>
</organism>
<gene>
    <name evidence="2" type="ORF">F3W81_02650</name>
</gene>
<name>A0A7L9WJ03_9RHOB</name>
<evidence type="ECO:0000313" key="3">
    <source>
        <dbReference type="Proteomes" id="UP000594118"/>
    </source>
</evidence>
<dbReference type="EMBL" id="CP045201">
    <property type="protein sequence ID" value="QOL79814.1"/>
    <property type="molecule type" value="Genomic_DNA"/>
</dbReference>
<dbReference type="SUPFAM" id="SSF54593">
    <property type="entry name" value="Glyoxalase/Bleomycin resistance protein/Dihydroxybiphenyl dioxygenase"/>
    <property type="match status" value="1"/>
</dbReference>
<keyword evidence="3" id="KW-1185">Reference proteome</keyword>
<proteinExistence type="predicted"/>
<dbReference type="InterPro" id="IPR004360">
    <property type="entry name" value="Glyas_Fos-R_dOase_dom"/>
</dbReference>